<comment type="similarity">
    <text evidence="1">Belongs to the 'phage' integrase family.</text>
</comment>
<protein>
    <submittedName>
        <fullName evidence="8">Integrase arm-type DNA-binding domain-containing protein</fullName>
    </submittedName>
</protein>
<evidence type="ECO:0000256" key="4">
    <source>
        <dbReference type="ARBA" id="ARBA00023172"/>
    </source>
</evidence>
<organism evidence="8 9">
    <name type="scientific">Pelovirga terrestris</name>
    <dbReference type="NCBI Taxonomy" id="2771352"/>
    <lineage>
        <taxon>Bacteria</taxon>
        <taxon>Pseudomonadati</taxon>
        <taxon>Thermodesulfobacteriota</taxon>
        <taxon>Desulfuromonadia</taxon>
        <taxon>Geobacterales</taxon>
        <taxon>Geobacteraceae</taxon>
        <taxon>Pelovirga</taxon>
    </lineage>
</organism>
<dbReference type="InterPro" id="IPR010998">
    <property type="entry name" value="Integrase_recombinase_N"/>
</dbReference>
<evidence type="ECO:0000259" key="6">
    <source>
        <dbReference type="PROSITE" id="PS51898"/>
    </source>
</evidence>
<dbReference type="Gene3D" id="1.10.443.10">
    <property type="entry name" value="Intergrase catalytic core"/>
    <property type="match status" value="1"/>
</dbReference>
<dbReference type="InterPro" id="IPR050808">
    <property type="entry name" value="Phage_Integrase"/>
</dbReference>
<dbReference type="PANTHER" id="PTHR30629:SF2">
    <property type="entry name" value="PROPHAGE INTEGRASE INTS-RELATED"/>
    <property type="match status" value="1"/>
</dbReference>
<dbReference type="AlphaFoldDB" id="A0A8J6QWT0"/>
<dbReference type="InterPro" id="IPR038488">
    <property type="entry name" value="Integrase_DNA-bd_sf"/>
</dbReference>
<evidence type="ECO:0000256" key="3">
    <source>
        <dbReference type="ARBA" id="ARBA00023125"/>
    </source>
</evidence>
<name>A0A8J6QWT0_9BACT</name>
<dbReference type="GO" id="GO:0003677">
    <property type="term" value="F:DNA binding"/>
    <property type="evidence" value="ECO:0007669"/>
    <property type="project" value="UniProtKB-UniRule"/>
</dbReference>
<proteinExistence type="inferred from homology"/>
<dbReference type="Gene3D" id="3.30.160.390">
    <property type="entry name" value="Integrase, DNA-binding domain"/>
    <property type="match status" value="1"/>
</dbReference>
<dbReference type="GO" id="GO:0015074">
    <property type="term" value="P:DNA integration"/>
    <property type="evidence" value="ECO:0007669"/>
    <property type="project" value="UniProtKB-KW"/>
</dbReference>
<dbReference type="PANTHER" id="PTHR30629">
    <property type="entry name" value="PROPHAGE INTEGRASE"/>
    <property type="match status" value="1"/>
</dbReference>
<evidence type="ECO:0000313" key="9">
    <source>
        <dbReference type="Proteomes" id="UP000632828"/>
    </source>
</evidence>
<evidence type="ECO:0000256" key="2">
    <source>
        <dbReference type="ARBA" id="ARBA00022908"/>
    </source>
</evidence>
<dbReference type="InterPro" id="IPR044068">
    <property type="entry name" value="CB"/>
</dbReference>
<feature type="domain" description="Tyr recombinase" evidence="6">
    <location>
        <begin position="207"/>
        <end position="390"/>
    </location>
</feature>
<evidence type="ECO:0000313" key="8">
    <source>
        <dbReference type="EMBL" id="MBD1399432.1"/>
    </source>
</evidence>
<sequence length="408" mass="46358">MPRKTVPLSDVQIRNAKPKGKQSMLYDGDGLFLLISSSGSKGWRFKFRLHGKEKLMSFGTYPEISLSEAREKRLEARKLVEKGIDPIQMKQQQAQLQRDINENTFQKVAEEWLPLQKDLAESTLKMIQSRLDRDIYPAIGKLPISSIKPKIILDGVIRPMEQRGAGVLSRRVKTIISQVFTYAVGCDYAERNPTADIAGLLQKVERGHMAAVTDPVELSALLKSIDGYEGSISVKCALQLLPLLFVRPGELRTMRWQDIDFDANEWRFVAPKTKTERIVPLSRQSIEILDTLRPLTGHLQLCFPSIRSVVKPVSNNTFNAAFRRMGYDQKTVTAHGFRATARTILDEVLQQRVDLIEHQLGHTVKDALGRAYNRTSHLPERHKMMQCWADYLDMLKTGGKVIPLRRNA</sequence>
<dbReference type="Proteomes" id="UP000632828">
    <property type="component" value="Unassembled WGS sequence"/>
</dbReference>
<dbReference type="Gene3D" id="1.10.150.130">
    <property type="match status" value="1"/>
</dbReference>
<dbReference type="PROSITE" id="PS51900">
    <property type="entry name" value="CB"/>
    <property type="match status" value="1"/>
</dbReference>
<dbReference type="InterPro" id="IPR013762">
    <property type="entry name" value="Integrase-like_cat_sf"/>
</dbReference>
<dbReference type="Pfam" id="PF13356">
    <property type="entry name" value="Arm-DNA-bind_3"/>
    <property type="match status" value="1"/>
</dbReference>
<keyword evidence="4" id="KW-0233">DNA recombination</keyword>
<keyword evidence="9" id="KW-1185">Reference proteome</keyword>
<keyword evidence="2" id="KW-0229">DNA integration</keyword>
<dbReference type="RefSeq" id="WP_191153709.1">
    <property type="nucleotide sequence ID" value="NZ_JACWUN010000002.1"/>
</dbReference>
<accession>A0A8J6QWT0</accession>
<dbReference type="Pfam" id="PF22022">
    <property type="entry name" value="Phage_int_M"/>
    <property type="match status" value="1"/>
</dbReference>
<evidence type="ECO:0000256" key="1">
    <source>
        <dbReference type="ARBA" id="ARBA00008857"/>
    </source>
</evidence>
<reference evidence="8" key="1">
    <citation type="submission" date="2020-09" db="EMBL/GenBank/DDBJ databases">
        <title>Pelobacter alkaliphilus sp. nov., a novel anaerobic arsenate-reducing bacterium from terrestrial mud volcano.</title>
        <authorList>
            <person name="Khomyakova M.A."/>
            <person name="Merkel A.Y."/>
            <person name="Slobodkin A.I."/>
        </authorList>
    </citation>
    <scope>NUCLEOTIDE SEQUENCE</scope>
    <source>
        <strain evidence="8">M08fum</strain>
    </source>
</reference>
<evidence type="ECO:0000256" key="5">
    <source>
        <dbReference type="PROSITE-ProRule" id="PRU01248"/>
    </source>
</evidence>
<dbReference type="InterPro" id="IPR002104">
    <property type="entry name" value="Integrase_catalytic"/>
</dbReference>
<evidence type="ECO:0000259" key="7">
    <source>
        <dbReference type="PROSITE" id="PS51900"/>
    </source>
</evidence>
<dbReference type="CDD" id="cd00801">
    <property type="entry name" value="INT_P4_C"/>
    <property type="match status" value="1"/>
</dbReference>
<dbReference type="GO" id="GO:0006310">
    <property type="term" value="P:DNA recombination"/>
    <property type="evidence" value="ECO:0007669"/>
    <property type="project" value="UniProtKB-KW"/>
</dbReference>
<dbReference type="InterPro" id="IPR011010">
    <property type="entry name" value="DNA_brk_join_enz"/>
</dbReference>
<dbReference type="EMBL" id="JACWUN010000002">
    <property type="protein sequence ID" value="MBD1399432.1"/>
    <property type="molecule type" value="Genomic_DNA"/>
</dbReference>
<keyword evidence="3 5" id="KW-0238">DNA-binding</keyword>
<dbReference type="SUPFAM" id="SSF56349">
    <property type="entry name" value="DNA breaking-rejoining enzymes"/>
    <property type="match status" value="1"/>
</dbReference>
<comment type="caution">
    <text evidence="8">The sequence shown here is derived from an EMBL/GenBank/DDBJ whole genome shotgun (WGS) entry which is preliminary data.</text>
</comment>
<dbReference type="PROSITE" id="PS51898">
    <property type="entry name" value="TYR_RECOMBINASE"/>
    <property type="match status" value="1"/>
</dbReference>
<gene>
    <name evidence="8" type="ORF">ICT70_01975</name>
</gene>
<dbReference type="InterPro" id="IPR025166">
    <property type="entry name" value="Integrase_DNA_bind_dom"/>
</dbReference>
<dbReference type="Pfam" id="PF00589">
    <property type="entry name" value="Phage_integrase"/>
    <property type="match status" value="1"/>
</dbReference>
<dbReference type="InterPro" id="IPR053876">
    <property type="entry name" value="Phage_int_M"/>
</dbReference>
<feature type="domain" description="Core-binding (CB)" evidence="7">
    <location>
        <begin position="103"/>
        <end position="184"/>
    </location>
</feature>